<dbReference type="EMBL" id="JBBEGL010000020">
    <property type="protein sequence ID" value="MEJ2890874.1"/>
    <property type="molecule type" value="Genomic_DNA"/>
</dbReference>
<evidence type="ECO:0000313" key="1">
    <source>
        <dbReference type="EMBL" id="MEJ2890874.1"/>
    </source>
</evidence>
<dbReference type="Proteomes" id="UP001370100">
    <property type="component" value="Unassembled WGS sequence"/>
</dbReference>
<protein>
    <submittedName>
        <fullName evidence="1">Uncharacterized protein</fullName>
    </submittedName>
</protein>
<proteinExistence type="predicted"/>
<comment type="caution">
    <text evidence="1">The sequence shown here is derived from an EMBL/GenBank/DDBJ whole genome shotgun (WGS) entry which is preliminary data.</text>
</comment>
<dbReference type="RefSeq" id="WP_337719074.1">
    <property type="nucleotide sequence ID" value="NZ_JBBEGL010000020.1"/>
</dbReference>
<evidence type="ECO:0000313" key="2">
    <source>
        <dbReference type="Proteomes" id="UP001370100"/>
    </source>
</evidence>
<name>A0ABU8NHI5_9PSEU</name>
<accession>A0ABU8NHI5</accession>
<reference evidence="1 2" key="1">
    <citation type="submission" date="2024-03" db="EMBL/GenBank/DDBJ databases">
        <title>Actinomycetospora sp. OC33-EN06, a novel actinomycete isolated from wild orchid (Aerides multiflora).</title>
        <authorList>
            <person name="Suriyachadkun C."/>
        </authorList>
    </citation>
    <scope>NUCLEOTIDE SEQUENCE [LARGE SCALE GENOMIC DNA]</scope>
    <source>
        <strain evidence="1 2">OC33-EN06</strain>
    </source>
</reference>
<gene>
    <name evidence="1" type="ORF">WCD41_30755</name>
</gene>
<sequence>MSHASDSAAQRDAEPEILARASEYFEKTLRPRKITTPEGGKVQLDGISDDNSVILEAHAHQGALRGAQAKKVLTDALKLVWVRSWVSPSEAPRVWWRL</sequence>
<keyword evidence="2" id="KW-1185">Reference proteome</keyword>
<organism evidence="1 2">
    <name type="scientific">Actinomycetospora aeridis</name>
    <dbReference type="NCBI Taxonomy" id="3129231"/>
    <lineage>
        <taxon>Bacteria</taxon>
        <taxon>Bacillati</taxon>
        <taxon>Actinomycetota</taxon>
        <taxon>Actinomycetes</taxon>
        <taxon>Pseudonocardiales</taxon>
        <taxon>Pseudonocardiaceae</taxon>
        <taxon>Actinomycetospora</taxon>
    </lineage>
</organism>